<name>A0A5Q2TNY4_9BACI</name>
<organism evidence="3 4">
    <name type="scientific">Gracilibacillus salitolerans</name>
    <dbReference type="NCBI Taxonomy" id="2663022"/>
    <lineage>
        <taxon>Bacteria</taxon>
        <taxon>Bacillati</taxon>
        <taxon>Bacillota</taxon>
        <taxon>Bacilli</taxon>
        <taxon>Bacillales</taxon>
        <taxon>Bacillaceae</taxon>
        <taxon>Gracilibacillus</taxon>
    </lineage>
</organism>
<reference evidence="3 4" key="1">
    <citation type="submission" date="2019-11" db="EMBL/GenBank/DDBJ databases">
        <title>Gracilibacillus salitolerans sp. nov., a moderate halophile isolated from a saline soil in northwest China.</title>
        <authorList>
            <person name="Gan L."/>
        </authorList>
    </citation>
    <scope>NUCLEOTIDE SEQUENCE [LARGE SCALE GENOMIC DNA]</scope>
    <source>
        <strain evidence="3 4">SCU50</strain>
    </source>
</reference>
<dbReference type="SUPFAM" id="SSF56281">
    <property type="entry name" value="Metallo-hydrolase/oxidoreductase"/>
    <property type="match status" value="1"/>
</dbReference>
<dbReference type="Gene3D" id="3.60.15.10">
    <property type="entry name" value="Ribonuclease Z/Hydroxyacylglutathione hydrolase-like"/>
    <property type="match status" value="1"/>
</dbReference>
<dbReference type="GO" id="GO:0042781">
    <property type="term" value="F:3'-tRNA processing endoribonuclease activity"/>
    <property type="evidence" value="ECO:0007669"/>
    <property type="project" value="TreeGrafter"/>
</dbReference>
<evidence type="ECO:0000313" key="4">
    <source>
        <dbReference type="Proteomes" id="UP000339690"/>
    </source>
</evidence>
<dbReference type="PANTHER" id="PTHR46018:SF4">
    <property type="entry name" value="METALLO-HYDROLASE YHFI-RELATED"/>
    <property type="match status" value="1"/>
</dbReference>
<dbReference type="AlphaFoldDB" id="A0A5Q2TNY4"/>
<gene>
    <name evidence="3" type="ORF">GI584_17910</name>
</gene>
<dbReference type="KEGG" id="grc:GI584_17910"/>
<dbReference type="PANTHER" id="PTHR46018">
    <property type="entry name" value="ZINC PHOSPHODIESTERASE ELAC PROTEIN 1"/>
    <property type="match status" value="1"/>
</dbReference>
<evidence type="ECO:0000256" key="1">
    <source>
        <dbReference type="ARBA" id="ARBA00022833"/>
    </source>
</evidence>
<keyword evidence="4" id="KW-1185">Reference proteome</keyword>
<evidence type="ECO:0000259" key="2">
    <source>
        <dbReference type="SMART" id="SM00849"/>
    </source>
</evidence>
<evidence type="ECO:0000313" key="3">
    <source>
        <dbReference type="EMBL" id="QGH35812.1"/>
    </source>
</evidence>
<dbReference type="Proteomes" id="UP000339690">
    <property type="component" value="Chromosome"/>
</dbReference>
<dbReference type="CDD" id="cd07716">
    <property type="entry name" value="RNaseZ_short-form-like_MBL-fold"/>
    <property type="match status" value="1"/>
</dbReference>
<accession>A0A5Q2TNY4</accession>
<feature type="domain" description="Metallo-beta-lactamase" evidence="2">
    <location>
        <begin position="18"/>
        <end position="179"/>
    </location>
</feature>
<keyword evidence="3" id="KW-0378">Hydrolase</keyword>
<sequence length="241" mass="26567">MKIIPLGIWGGYPKANSATSSFLVEEDGFRLLLDCGSGVLASLQNYISIQQLDAVIITHYHHDHIADVGALHYAKLIQNQLADQPKTLAIYAHDRDEQFHSLSYKEHTQAYNLAKTSQIGPFTIETTKTDHPVYCLAVRLDTKGKSVVFTADTGWKESLSSFAQNADLLVSEANLYQGYEGKIPGHMSGRQAGALAEQAAVKQLMLTHLPHFGDVNNLIEEAKQTYTNLTTIATVGKSYFI</sequence>
<proteinExistence type="predicted"/>
<protein>
    <submittedName>
        <fullName evidence="3">MBL fold metallo-hydrolase</fullName>
    </submittedName>
</protein>
<dbReference type="SMART" id="SM00849">
    <property type="entry name" value="Lactamase_B"/>
    <property type="match status" value="1"/>
</dbReference>
<dbReference type="RefSeq" id="WP_153792069.1">
    <property type="nucleotide sequence ID" value="NZ_CP045915.1"/>
</dbReference>
<dbReference type="Pfam" id="PF12706">
    <property type="entry name" value="Lactamase_B_2"/>
    <property type="match status" value="1"/>
</dbReference>
<dbReference type="InterPro" id="IPR036866">
    <property type="entry name" value="RibonucZ/Hydroxyglut_hydro"/>
</dbReference>
<dbReference type="EMBL" id="CP045915">
    <property type="protein sequence ID" value="QGH35812.1"/>
    <property type="molecule type" value="Genomic_DNA"/>
</dbReference>
<keyword evidence="1" id="KW-0862">Zinc</keyword>
<dbReference type="InterPro" id="IPR001279">
    <property type="entry name" value="Metallo-B-lactamas"/>
</dbReference>